<protein>
    <submittedName>
        <fullName evidence="2">Uncharacterized protein</fullName>
    </submittedName>
</protein>
<keyword evidence="3" id="KW-1185">Reference proteome</keyword>
<comment type="caution">
    <text evidence="2">The sequence shown here is derived from an EMBL/GenBank/DDBJ whole genome shotgun (WGS) entry which is preliminary data.</text>
</comment>
<evidence type="ECO:0000313" key="3">
    <source>
        <dbReference type="Proteomes" id="UP001287356"/>
    </source>
</evidence>
<dbReference type="EMBL" id="JAULSN010000006">
    <property type="protein sequence ID" value="KAK3368817.1"/>
    <property type="molecule type" value="Genomic_DNA"/>
</dbReference>
<gene>
    <name evidence="2" type="ORF">B0T24DRAFT_721881</name>
</gene>
<reference evidence="2" key="1">
    <citation type="journal article" date="2023" name="Mol. Phylogenet. Evol.">
        <title>Genome-scale phylogeny and comparative genomics of the fungal order Sordariales.</title>
        <authorList>
            <person name="Hensen N."/>
            <person name="Bonometti L."/>
            <person name="Westerberg I."/>
            <person name="Brannstrom I.O."/>
            <person name="Guillou S."/>
            <person name="Cros-Aarteil S."/>
            <person name="Calhoun S."/>
            <person name="Haridas S."/>
            <person name="Kuo A."/>
            <person name="Mondo S."/>
            <person name="Pangilinan J."/>
            <person name="Riley R."/>
            <person name="LaButti K."/>
            <person name="Andreopoulos B."/>
            <person name="Lipzen A."/>
            <person name="Chen C."/>
            <person name="Yan M."/>
            <person name="Daum C."/>
            <person name="Ng V."/>
            <person name="Clum A."/>
            <person name="Steindorff A."/>
            <person name="Ohm R.A."/>
            <person name="Martin F."/>
            <person name="Silar P."/>
            <person name="Natvig D.O."/>
            <person name="Lalanne C."/>
            <person name="Gautier V."/>
            <person name="Ament-Velasquez S.L."/>
            <person name="Kruys A."/>
            <person name="Hutchinson M.I."/>
            <person name="Powell A.J."/>
            <person name="Barry K."/>
            <person name="Miller A.N."/>
            <person name="Grigoriev I.V."/>
            <person name="Debuchy R."/>
            <person name="Gladieux P."/>
            <person name="Hiltunen Thoren M."/>
            <person name="Johannesson H."/>
        </authorList>
    </citation>
    <scope>NUCLEOTIDE SEQUENCE</scope>
    <source>
        <strain evidence="2">CBS 958.72</strain>
    </source>
</reference>
<reference evidence="2" key="2">
    <citation type="submission" date="2023-06" db="EMBL/GenBank/DDBJ databases">
        <authorList>
            <consortium name="Lawrence Berkeley National Laboratory"/>
            <person name="Haridas S."/>
            <person name="Hensen N."/>
            <person name="Bonometti L."/>
            <person name="Westerberg I."/>
            <person name="Brannstrom I.O."/>
            <person name="Guillou S."/>
            <person name="Cros-Aarteil S."/>
            <person name="Calhoun S."/>
            <person name="Kuo A."/>
            <person name="Mondo S."/>
            <person name="Pangilinan J."/>
            <person name="Riley R."/>
            <person name="Labutti K."/>
            <person name="Andreopoulos B."/>
            <person name="Lipzen A."/>
            <person name="Chen C."/>
            <person name="Yanf M."/>
            <person name="Daum C."/>
            <person name="Ng V."/>
            <person name="Clum A."/>
            <person name="Steindorff A."/>
            <person name="Ohm R."/>
            <person name="Martin F."/>
            <person name="Silar P."/>
            <person name="Natvig D."/>
            <person name="Lalanne C."/>
            <person name="Gautier V."/>
            <person name="Ament-Velasquez S.L."/>
            <person name="Kruys A."/>
            <person name="Hutchinson M.I."/>
            <person name="Powell A.J."/>
            <person name="Barry K."/>
            <person name="Miller A.N."/>
            <person name="Grigoriev I.V."/>
            <person name="Debuchy R."/>
            <person name="Gladieux P."/>
            <person name="Thoren M.H."/>
            <person name="Johannesson H."/>
        </authorList>
    </citation>
    <scope>NUCLEOTIDE SEQUENCE</scope>
    <source>
        <strain evidence="2">CBS 958.72</strain>
    </source>
</reference>
<name>A0AAE0N2Y8_9PEZI</name>
<dbReference type="Proteomes" id="UP001287356">
    <property type="component" value="Unassembled WGS sequence"/>
</dbReference>
<evidence type="ECO:0000256" key="1">
    <source>
        <dbReference type="SAM" id="MobiDB-lite"/>
    </source>
</evidence>
<sequence>MVLKWTEYVPAAQTSAFKRSNRLAPDIEAINADATRAENTFTQALGFGKLNYTMDPRAMEASFNSGPSALTPTQQVIQWIRVVDGILDRDRTLVFYYCGYANAPTRVQTITKVHPSTGVKITSREEISTGDLYLIPAFYESFRVSGSKVDGYICLGSNFGDQGGGVDGTVDLVRRTANNNNNKIYAQYNAGGDLSRASSVASFASTTSTLVNGGKPPNNKRDTGRANPFDDYYDETAKQDFATLDKCKVTDPIPATVTGLTRSGTIFFPDAPQRA</sequence>
<feature type="region of interest" description="Disordered" evidence="1">
    <location>
        <begin position="210"/>
        <end position="230"/>
    </location>
</feature>
<evidence type="ECO:0000313" key="2">
    <source>
        <dbReference type="EMBL" id="KAK3368817.1"/>
    </source>
</evidence>
<proteinExistence type="predicted"/>
<dbReference type="AlphaFoldDB" id="A0AAE0N2Y8"/>
<accession>A0AAE0N2Y8</accession>
<organism evidence="2 3">
    <name type="scientific">Lasiosphaeria ovina</name>
    <dbReference type="NCBI Taxonomy" id="92902"/>
    <lineage>
        <taxon>Eukaryota</taxon>
        <taxon>Fungi</taxon>
        <taxon>Dikarya</taxon>
        <taxon>Ascomycota</taxon>
        <taxon>Pezizomycotina</taxon>
        <taxon>Sordariomycetes</taxon>
        <taxon>Sordariomycetidae</taxon>
        <taxon>Sordariales</taxon>
        <taxon>Lasiosphaeriaceae</taxon>
        <taxon>Lasiosphaeria</taxon>
    </lineage>
</organism>